<organism evidence="1 2">
    <name type="scientific">Armillaria borealis</name>
    <dbReference type="NCBI Taxonomy" id="47425"/>
    <lineage>
        <taxon>Eukaryota</taxon>
        <taxon>Fungi</taxon>
        <taxon>Dikarya</taxon>
        <taxon>Basidiomycota</taxon>
        <taxon>Agaricomycotina</taxon>
        <taxon>Agaricomycetes</taxon>
        <taxon>Agaricomycetidae</taxon>
        <taxon>Agaricales</taxon>
        <taxon>Marasmiineae</taxon>
        <taxon>Physalacriaceae</taxon>
        <taxon>Armillaria</taxon>
    </lineage>
</organism>
<dbReference type="EMBL" id="JAUEPT010000040">
    <property type="protein sequence ID" value="KAK0439005.1"/>
    <property type="molecule type" value="Genomic_DNA"/>
</dbReference>
<proteinExistence type="predicted"/>
<protein>
    <submittedName>
        <fullName evidence="1">Uncharacterized protein</fullName>
    </submittedName>
</protein>
<name>A0AA39JBM0_9AGAR</name>
<gene>
    <name evidence="1" type="ORF">EV421DRAFT_1906341</name>
</gene>
<accession>A0AA39JBM0</accession>
<evidence type="ECO:0000313" key="1">
    <source>
        <dbReference type="EMBL" id="KAK0439005.1"/>
    </source>
</evidence>
<reference evidence="1" key="1">
    <citation type="submission" date="2023-06" db="EMBL/GenBank/DDBJ databases">
        <authorList>
            <consortium name="Lawrence Berkeley National Laboratory"/>
            <person name="Ahrendt S."/>
            <person name="Sahu N."/>
            <person name="Indic B."/>
            <person name="Wong-Bajracharya J."/>
            <person name="Merenyi Z."/>
            <person name="Ke H.-M."/>
            <person name="Monk M."/>
            <person name="Kocsube S."/>
            <person name="Drula E."/>
            <person name="Lipzen A."/>
            <person name="Balint B."/>
            <person name="Henrissat B."/>
            <person name="Andreopoulos B."/>
            <person name="Martin F.M."/>
            <person name="Harder C.B."/>
            <person name="Rigling D."/>
            <person name="Ford K.L."/>
            <person name="Foster G.D."/>
            <person name="Pangilinan J."/>
            <person name="Papanicolaou A."/>
            <person name="Barry K."/>
            <person name="LaButti K."/>
            <person name="Viragh M."/>
            <person name="Koriabine M."/>
            <person name="Yan M."/>
            <person name="Riley R."/>
            <person name="Champramary S."/>
            <person name="Plett K.L."/>
            <person name="Tsai I.J."/>
            <person name="Slot J."/>
            <person name="Sipos G."/>
            <person name="Plett J."/>
            <person name="Nagy L.G."/>
            <person name="Grigoriev I.V."/>
        </authorList>
    </citation>
    <scope>NUCLEOTIDE SEQUENCE</scope>
    <source>
        <strain evidence="1">FPL87.14</strain>
    </source>
</reference>
<sequence>MPHARCSPDHKVMVVAWARDEIWGKRLPSNSLLSKMGVWVRWWLYSEWRGQNVQEWGSDVVIVIGSADDIWGEIQLDGRDPPCQKWRIPRDGGIHGLGRAVGINTGFGWEWWWWGHWCSCLCHFGVVHHVLGSRVDSQMDVIIATFIECQEADLALALPLVLYCHTAPSPACPPSTASMLYPLLYASIILGLSLPFPLIRCLCVHT</sequence>
<comment type="caution">
    <text evidence="1">The sequence shown here is derived from an EMBL/GenBank/DDBJ whole genome shotgun (WGS) entry which is preliminary data.</text>
</comment>
<keyword evidence="2" id="KW-1185">Reference proteome</keyword>
<dbReference type="AlphaFoldDB" id="A0AA39JBM0"/>
<dbReference type="Proteomes" id="UP001175226">
    <property type="component" value="Unassembled WGS sequence"/>
</dbReference>
<evidence type="ECO:0000313" key="2">
    <source>
        <dbReference type="Proteomes" id="UP001175226"/>
    </source>
</evidence>